<dbReference type="EMBL" id="PDHS01000035">
    <property type="protein sequence ID" value="MQM29300.1"/>
    <property type="molecule type" value="Genomic_DNA"/>
</dbReference>
<name>A0A6A7RQ27_9PROT</name>
<accession>A0A6A7RQ27</accession>
<organism evidence="2 3">
    <name type="scientific">Candidatus Accumulibacter phosphatis</name>
    <dbReference type="NCBI Taxonomy" id="327160"/>
    <lineage>
        <taxon>Bacteria</taxon>
        <taxon>Pseudomonadati</taxon>
        <taxon>Pseudomonadota</taxon>
        <taxon>Betaproteobacteria</taxon>
        <taxon>Candidatus Accumulibacter</taxon>
    </lineage>
</organism>
<reference evidence="2 3" key="1">
    <citation type="submission" date="2017-09" db="EMBL/GenBank/DDBJ databases">
        <title>Metagenomic Analysis Reveals Denitrifying Candidatus Accumulibacter and Flanking Population as a Source of N2O.</title>
        <authorList>
            <person name="Gao H."/>
            <person name="Mao Y."/>
            <person name="Zhao X."/>
            <person name="Liu W.-T."/>
            <person name="Zhang T."/>
            <person name="Wells G."/>
        </authorList>
    </citation>
    <scope>NUCLEOTIDE SEQUENCE [LARGE SCALE GENOMIC DNA]</scope>
    <source>
        <strain evidence="2">CANDO_2_IC</strain>
    </source>
</reference>
<gene>
    <name evidence="2" type="ORF">CRU78_01595</name>
</gene>
<dbReference type="Proteomes" id="UP000342300">
    <property type="component" value="Unassembled WGS sequence"/>
</dbReference>
<protein>
    <submittedName>
        <fullName evidence="2">Uncharacterized protein</fullName>
    </submittedName>
</protein>
<evidence type="ECO:0000313" key="2">
    <source>
        <dbReference type="EMBL" id="MQM29300.1"/>
    </source>
</evidence>
<comment type="caution">
    <text evidence="2">The sequence shown here is derived from an EMBL/GenBank/DDBJ whole genome shotgun (WGS) entry which is preliminary data.</text>
</comment>
<feature type="compositionally biased region" description="Basic and acidic residues" evidence="1">
    <location>
        <begin position="1"/>
        <end position="18"/>
    </location>
</feature>
<proteinExistence type="predicted"/>
<sequence>MREIKRSASSRAESEAVRSDGQVSHLPPERMTPEQRRIEIALLLANGLARLRSAGEPVARENGFELAFSGHQRVHSHPVNKK</sequence>
<evidence type="ECO:0000256" key="1">
    <source>
        <dbReference type="SAM" id="MobiDB-lite"/>
    </source>
</evidence>
<dbReference type="AlphaFoldDB" id="A0A6A7RQ27"/>
<feature type="region of interest" description="Disordered" evidence="1">
    <location>
        <begin position="1"/>
        <end position="34"/>
    </location>
</feature>
<evidence type="ECO:0000313" key="3">
    <source>
        <dbReference type="Proteomes" id="UP000342300"/>
    </source>
</evidence>